<gene>
    <name evidence="4" type="ORF">J7I43_00175</name>
</gene>
<dbReference type="PANTHER" id="PTHR43037:SF1">
    <property type="entry name" value="BLL1128 PROTEIN"/>
    <property type="match status" value="1"/>
</dbReference>
<dbReference type="InterPro" id="IPR050955">
    <property type="entry name" value="Plant_Biomass_Hydrol_Est"/>
</dbReference>
<feature type="region of interest" description="Disordered" evidence="2">
    <location>
        <begin position="24"/>
        <end position="51"/>
    </location>
</feature>
<reference evidence="5" key="1">
    <citation type="submission" date="2021-03" db="EMBL/GenBank/DDBJ databases">
        <title>Assistant Professor.</title>
        <authorList>
            <person name="Huq M.A."/>
        </authorList>
    </citation>
    <scope>NUCLEOTIDE SEQUENCE [LARGE SCALE GENOMIC DNA]</scope>
    <source>
        <strain evidence="5">MAH-28</strain>
    </source>
</reference>
<dbReference type="Proteomes" id="UP000679126">
    <property type="component" value="Unassembled WGS sequence"/>
</dbReference>
<dbReference type="SUPFAM" id="SSF53474">
    <property type="entry name" value="alpha/beta-Hydrolases"/>
    <property type="match status" value="1"/>
</dbReference>
<sequence>MKYRIILGAAIMLLMAACDKTSTVDPAKSEPEAAPPAAGKPAPPQDSSDFRTQQTGVTFRKVNNPKEVTDYVLQIPASYNTDKTKRWPVIIFLHGVGERGNTVNDLNKVKRAGLAGVAAKNPDFPYIVISPQCKTDSWWNVPSLNVLYDDILKQYNVDPKRIYVTGLSMGGFGCWEWVAAYPSKFAAAVPICGVGPVAKACALKDKPVWAFHNADDPTVNVSGSRNMVNAIKNCGGKVIKYTENATGGHDAWTKAYNDPALFTWLSAQTLK</sequence>
<evidence type="ECO:0000256" key="2">
    <source>
        <dbReference type="SAM" id="MobiDB-lite"/>
    </source>
</evidence>
<dbReference type="RefSeq" id="WP_209142018.1">
    <property type="nucleotide sequence ID" value="NZ_JAGHKP010000001.1"/>
</dbReference>
<accession>A0ABS3Y7F4</accession>
<keyword evidence="1 3" id="KW-0732">Signal</keyword>
<feature type="chain" id="PRO_5047251254" evidence="3">
    <location>
        <begin position="20"/>
        <end position="271"/>
    </location>
</feature>
<dbReference type="Gene3D" id="3.40.50.1820">
    <property type="entry name" value="alpha/beta hydrolase"/>
    <property type="match status" value="1"/>
</dbReference>
<evidence type="ECO:0000256" key="1">
    <source>
        <dbReference type="ARBA" id="ARBA00022729"/>
    </source>
</evidence>
<proteinExistence type="predicted"/>
<dbReference type="EMBL" id="JAGHKP010000001">
    <property type="protein sequence ID" value="MBO9150604.1"/>
    <property type="molecule type" value="Genomic_DNA"/>
</dbReference>
<evidence type="ECO:0000313" key="4">
    <source>
        <dbReference type="EMBL" id="MBO9150604.1"/>
    </source>
</evidence>
<evidence type="ECO:0000256" key="3">
    <source>
        <dbReference type="SAM" id="SignalP"/>
    </source>
</evidence>
<feature type="signal peptide" evidence="3">
    <location>
        <begin position="1"/>
        <end position="19"/>
    </location>
</feature>
<comment type="caution">
    <text evidence="4">The sequence shown here is derived from an EMBL/GenBank/DDBJ whole genome shotgun (WGS) entry which is preliminary data.</text>
</comment>
<protein>
    <submittedName>
        <fullName evidence="4">Phospholipase</fullName>
    </submittedName>
</protein>
<name>A0ABS3Y7F4_9BACT</name>
<dbReference type="PANTHER" id="PTHR43037">
    <property type="entry name" value="UNNAMED PRODUCT-RELATED"/>
    <property type="match status" value="1"/>
</dbReference>
<evidence type="ECO:0000313" key="5">
    <source>
        <dbReference type="Proteomes" id="UP000679126"/>
    </source>
</evidence>
<dbReference type="PROSITE" id="PS51257">
    <property type="entry name" value="PROKAR_LIPOPROTEIN"/>
    <property type="match status" value="1"/>
</dbReference>
<keyword evidence="5" id="KW-1185">Reference proteome</keyword>
<organism evidence="4 5">
    <name type="scientific">Chitinophaga chungangae</name>
    <dbReference type="NCBI Taxonomy" id="2821488"/>
    <lineage>
        <taxon>Bacteria</taxon>
        <taxon>Pseudomonadati</taxon>
        <taxon>Bacteroidota</taxon>
        <taxon>Chitinophagia</taxon>
        <taxon>Chitinophagales</taxon>
        <taxon>Chitinophagaceae</taxon>
        <taxon>Chitinophaga</taxon>
    </lineage>
</organism>
<dbReference type="InterPro" id="IPR029058">
    <property type="entry name" value="AB_hydrolase_fold"/>
</dbReference>